<reference evidence="5" key="1">
    <citation type="journal article" date="2019" name="Int. J. Syst. Evol. Microbiol.">
        <title>The Global Catalogue of Microorganisms (GCM) 10K type strain sequencing project: providing services to taxonomists for standard genome sequencing and annotation.</title>
        <authorList>
            <consortium name="The Broad Institute Genomics Platform"/>
            <consortium name="The Broad Institute Genome Sequencing Center for Infectious Disease"/>
            <person name="Wu L."/>
            <person name="Ma J."/>
        </authorList>
    </citation>
    <scope>NUCLEOTIDE SEQUENCE [LARGE SCALE GENOMIC DNA]</scope>
    <source>
        <strain evidence="5">JCM 18054</strain>
    </source>
</reference>
<dbReference type="SMART" id="SM00857">
    <property type="entry name" value="Resolvase"/>
    <property type="match status" value="1"/>
</dbReference>
<dbReference type="InterPro" id="IPR025827">
    <property type="entry name" value="Zn_ribbon_recom_dom"/>
</dbReference>
<evidence type="ECO:0000256" key="2">
    <source>
        <dbReference type="SAM" id="MobiDB-lite"/>
    </source>
</evidence>
<dbReference type="EMBL" id="BAABIB010000035">
    <property type="protein sequence ID" value="GAA5156403.1"/>
    <property type="molecule type" value="Genomic_DNA"/>
</dbReference>
<dbReference type="InterPro" id="IPR036162">
    <property type="entry name" value="Resolvase-like_N_sf"/>
</dbReference>
<dbReference type="Gene3D" id="3.90.1750.20">
    <property type="entry name" value="Putative Large Serine Recombinase, Chain B, Domain 2"/>
    <property type="match status" value="1"/>
</dbReference>
<dbReference type="InterPro" id="IPR050639">
    <property type="entry name" value="SSR_resolvase"/>
</dbReference>
<evidence type="ECO:0000313" key="5">
    <source>
        <dbReference type="Proteomes" id="UP001500192"/>
    </source>
</evidence>
<keyword evidence="5" id="KW-1185">Reference proteome</keyword>
<dbReference type="Proteomes" id="UP001500192">
    <property type="component" value="Unassembled WGS sequence"/>
</dbReference>
<name>A0ABP9Q3S1_9PSEU</name>
<dbReference type="Gene3D" id="3.40.50.1390">
    <property type="entry name" value="Resolvase, N-terminal catalytic domain"/>
    <property type="match status" value="1"/>
</dbReference>
<gene>
    <name evidence="4" type="ORF">GCM10023214_13820</name>
</gene>
<dbReference type="CDD" id="cd00338">
    <property type="entry name" value="Ser_Recombinase"/>
    <property type="match status" value="1"/>
</dbReference>
<comment type="caution">
    <text evidence="4">The sequence shown here is derived from an EMBL/GenBank/DDBJ whole genome shotgun (WGS) entry which is preliminary data.</text>
</comment>
<dbReference type="InterPro" id="IPR011109">
    <property type="entry name" value="DNA_bind_recombinase_dom"/>
</dbReference>
<protein>
    <submittedName>
        <fullName evidence="4">Recombinase family protein</fullName>
    </submittedName>
</protein>
<feature type="domain" description="Recombinase" evidence="3">
    <location>
        <begin position="240"/>
        <end position="369"/>
    </location>
</feature>
<evidence type="ECO:0000313" key="4">
    <source>
        <dbReference type="EMBL" id="GAA5156403.1"/>
    </source>
</evidence>
<feature type="coiled-coil region" evidence="1">
    <location>
        <begin position="510"/>
        <end position="537"/>
    </location>
</feature>
<dbReference type="InterPro" id="IPR038109">
    <property type="entry name" value="DNA_bind_recomb_sf"/>
</dbReference>
<dbReference type="PANTHER" id="PTHR30461:SF23">
    <property type="entry name" value="DNA RECOMBINASE-RELATED"/>
    <property type="match status" value="1"/>
</dbReference>
<evidence type="ECO:0000256" key="1">
    <source>
        <dbReference type="SAM" id="Coils"/>
    </source>
</evidence>
<proteinExistence type="predicted"/>
<keyword evidence="1" id="KW-0175">Coiled coil</keyword>
<sequence length="539" mass="61979">MAGPEQVRKWTGKRGVGRVRSPYRHSRSRDGAIPLASAPVVYRFAWLGRVSTKDMQDPTLSLPRQLGVSQRALPENAVIVANFYDVESGRMDLDARGGGHAHEQFDIPIPRDGGISDLLAEAERTDRHFDYVICESIDRTARHMYYGTSIEHRLERAGVRLLAADEPFELSTVDGRKPKIATQLLTRRVKQSISEYYVVDMLEKAWDGYAVHAEAGFNIGKPCHGYRAKHVPHPVPAKRAKGIKKTFLEPDPAETPAVRKIFEWRVNERLSRRAIADRLNRDLERYPPPIPVDPGRAVGHWTDSNVRDIETNPKYTGYMVWNRRGRKNRGNRINPIEEWIWSAEPVHEPLVDLEIWLRAQEVGQHRFGSRSTSNTNVRHPQTKRSYLLRTYLFCDSCGRRMNGKTRRGHAYYVCAPKKGYVPEGHPAPGSFWVREDALVAKLDEFLSAHVFGAYRRSLLTYNLQELGVKAQREREDHIAALRHRIDDIAVKMKRVMRSLELFDNPDQDLIRDINDRRAELRERKAALETQLTEAEEQHE</sequence>
<dbReference type="PROSITE" id="PS51737">
    <property type="entry name" value="RECOMBINASE_DNA_BIND"/>
    <property type="match status" value="1"/>
</dbReference>
<dbReference type="Pfam" id="PF07508">
    <property type="entry name" value="Recombinase"/>
    <property type="match status" value="1"/>
</dbReference>
<organism evidence="4 5">
    <name type="scientific">Amycolatopsis dongchuanensis</name>
    <dbReference type="NCBI Taxonomy" id="1070866"/>
    <lineage>
        <taxon>Bacteria</taxon>
        <taxon>Bacillati</taxon>
        <taxon>Actinomycetota</taxon>
        <taxon>Actinomycetes</taxon>
        <taxon>Pseudonocardiales</taxon>
        <taxon>Pseudonocardiaceae</taxon>
        <taxon>Amycolatopsis</taxon>
    </lineage>
</organism>
<dbReference type="Pfam" id="PF13408">
    <property type="entry name" value="Zn_ribbon_recom"/>
    <property type="match status" value="1"/>
</dbReference>
<dbReference type="PANTHER" id="PTHR30461">
    <property type="entry name" value="DNA-INVERTASE FROM LAMBDOID PROPHAGE"/>
    <property type="match status" value="1"/>
</dbReference>
<accession>A0ABP9Q3S1</accession>
<feature type="region of interest" description="Disordered" evidence="2">
    <location>
        <begin position="1"/>
        <end position="28"/>
    </location>
</feature>
<dbReference type="SUPFAM" id="SSF53041">
    <property type="entry name" value="Resolvase-like"/>
    <property type="match status" value="1"/>
</dbReference>
<evidence type="ECO:0000259" key="3">
    <source>
        <dbReference type="PROSITE" id="PS51737"/>
    </source>
</evidence>
<feature type="compositionally biased region" description="Basic residues" evidence="2">
    <location>
        <begin position="10"/>
        <end position="27"/>
    </location>
</feature>
<dbReference type="InterPro" id="IPR006119">
    <property type="entry name" value="Resolv_N"/>
</dbReference>